<evidence type="ECO:0000313" key="5">
    <source>
        <dbReference type="Proteomes" id="UP000009168"/>
    </source>
</evidence>
<evidence type="ECO:0000256" key="2">
    <source>
        <dbReference type="ARBA" id="ARBA00022448"/>
    </source>
</evidence>
<accession>Q23MD9</accession>
<evidence type="ECO:0000313" key="4">
    <source>
        <dbReference type="EMBL" id="EAR97700.1"/>
    </source>
</evidence>
<keyword evidence="2" id="KW-0813">Transport</keyword>
<dbReference type="GO" id="GO:0015031">
    <property type="term" value="P:protein transport"/>
    <property type="evidence" value="ECO:0007669"/>
    <property type="project" value="UniProtKB-KW"/>
</dbReference>
<dbReference type="Gene3D" id="1.25.10.10">
    <property type="entry name" value="Leucine-rich Repeat Variant"/>
    <property type="match status" value="1"/>
</dbReference>
<keyword evidence="3" id="KW-0653">Protein transport</keyword>
<dbReference type="OrthoDB" id="29145at2759"/>
<dbReference type="InterPro" id="IPR000225">
    <property type="entry name" value="Armadillo"/>
</dbReference>
<dbReference type="EMBL" id="GG662661">
    <property type="protein sequence ID" value="EAR97700.1"/>
    <property type="molecule type" value="Genomic_DNA"/>
</dbReference>
<dbReference type="InParanoid" id="Q23MD9"/>
<dbReference type="SUPFAM" id="SSF48371">
    <property type="entry name" value="ARM repeat"/>
    <property type="match status" value="1"/>
</dbReference>
<evidence type="ECO:0000256" key="3">
    <source>
        <dbReference type="ARBA" id="ARBA00022927"/>
    </source>
</evidence>
<comment type="similarity">
    <text evidence="1">Belongs to the importin alpha family.</text>
</comment>
<dbReference type="GeneID" id="7827276"/>
<sequence length="592" mass="68217">MDIGQDEAQLVLQHKKDQFRVEIRKKKTDSLIQQKRLKLFNKNLTNLDSFSDADNSKSDQNTTQDPQNNILSQQQIQQQQVSTLDVQVIRDIESRLLQCQKDNNIEQMRSILIQLVKIVGTYPSPINQMFMTSLPKFVISIVNKHGPVNDPKCKNYAAHILANLTAGTPMQLQELFQLDLIHILIEQIQSKDVELADHVIWAFNNVLIDNHQPENLVRIFQERPLIIEDLCYYFTTSCNNPNIQFQLISSVILSIYCLSRIHKTTQSYYNQLRIAIPYLAKLLDVHHPKEPNTVINSMSSLPNKNKSMILSNNSNQNQMNSENCKPTNLQSTNSNIQKSDQQVKQKFLCSVDLKMCALIITDLSEGDPRVISDMLKIQVDRIMLRYLEQGIDVNEHFLTFVIRTLANMSSGNEFQTDQLLQKDIYSYLNRFLEHPKEQIRKDVCWLISNLSAGNASQIDVFLNKNMLQTLIQRLNVEQSIHVKKEILFALSNATAQATKEQINKMVSNGLLRVFSDNLDPQYETELLIEILEGIENVMMLGRSDDLNNNQNAYSHEFEGSGCQRKIQYLYYQKSDQTVVEISDRILRSYGTN</sequence>
<dbReference type="Proteomes" id="UP000009168">
    <property type="component" value="Unassembled WGS sequence"/>
</dbReference>
<dbReference type="HOGENOM" id="CLU_461195_0_0_1"/>
<protein>
    <submittedName>
        <fullName evidence="4">Armadillo/beta-catenin repeat protein</fullName>
    </submittedName>
</protein>
<name>Q23MD9_TETTS</name>
<keyword evidence="5" id="KW-1185">Reference proteome</keyword>
<dbReference type="eggNOG" id="KOG0166">
    <property type="taxonomic scope" value="Eukaryota"/>
</dbReference>
<reference evidence="5" key="1">
    <citation type="journal article" date="2006" name="PLoS Biol.">
        <title>Macronuclear genome sequence of the ciliate Tetrahymena thermophila, a model eukaryote.</title>
        <authorList>
            <person name="Eisen J.A."/>
            <person name="Coyne R.S."/>
            <person name="Wu M."/>
            <person name="Wu D."/>
            <person name="Thiagarajan M."/>
            <person name="Wortman J.R."/>
            <person name="Badger J.H."/>
            <person name="Ren Q."/>
            <person name="Amedeo P."/>
            <person name="Jones K.M."/>
            <person name="Tallon L.J."/>
            <person name="Delcher A.L."/>
            <person name="Salzberg S.L."/>
            <person name="Silva J.C."/>
            <person name="Haas B.J."/>
            <person name="Majoros W.H."/>
            <person name="Farzad M."/>
            <person name="Carlton J.M."/>
            <person name="Smith R.K. Jr."/>
            <person name="Garg J."/>
            <person name="Pearlman R.E."/>
            <person name="Karrer K.M."/>
            <person name="Sun L."/>
            <person name="Manning G."/>
            <person name="Elde N.C."/>
            <person name="Turkewitz A.P."/>
            <person name="Asai D.J."/>
            <person name="Wilkes D.E."/>
            <person name="Wang Y."/>
            <person name="Cai H."/>
            <person name="Collins K."/>
            <person name="Stewart B.A."/>
            <person name="Lee S.R."/>
            <person name="Wilamowska K."/>
            <person name="Weinberg Z."/>
            <person name="Ruzzo W.L."/>
            <person name="Wloga D."/>
            <person name="Gaertig J."/>
            <person name="Frankel J."/>
            <person name="Tsao C.-C."/>
            <person name="Gorovsky M.A."/>
            <person name="Keeling P.J."/>
            <person name="Waller R.F."/>
            <person name="Patron N.J."/>
            <person name="Cherry J.M."/>
            <person name="Stover N.A."/>
            <person name="Krieger C.J."/>
            <person name="del Toro C."/>
            <person name="Ryder H.F."/>
            <person name="Williamson S.C."/>
            <person name="Barbeau R.A."/>
            <person name="Hamilton E.P."/>
            <person name="Orias E."/>
        </authorList>
    </citation>
    <scope>NUCLEOTIDE SEQUENCE [LARGE SCALE GENOMIC DNA]</scope>
    <source>
        <strain evidence="5">SB210</strain>
    </source>
</reference>
<dbReference type="InterPro" id="IPR016024">
    <property type="entry name" value="ARM-type_fold"/>
</dbReference>
<gene>
    <name evidence="4" type="ORF">TTHERM_00621200</name>
</gene>
<dbReference type="SMART" id="SM00185">
    <property type="entry name" value="ARM"/>
    <property type="match status" value="3"/>
</dbReference>
<organism evidence="4 5">
    <name type="scientific">Tetrahymena thermophila (strain SB210)</name>
    <dbReference type="NCBI Taxonomy" id="312017"/>
    <lineage>
        <taxon>Eukaryota</taxon>
        <taxon>Sar</taxon>
        <taxon>Alveolata</taxon>
        <taxon>Ciliophora</taxon>
        <taxon>Intramacronucleata</taxon>
        <taxon>Oligohymenophorea</taxon>
        <taxon>Hymenostomatida</taxon>
        <taxon>Tetrahymenina</taxon>
        <taxon>Tetrahymenidae</taxon>
        <taxon>Tetrahymena</taxon>
    </lineage>
</organism>
<dbReference type="STRING" id="312017.Q23MD9"/>
<dbReference type="RefSeq" id="XP_001017945.1">
    <property type="nucleotide sequence ID" value="XM_001017945.3"/>
</dbReference>
<evidence type="ECO:0000256" key="1">
    <source>
        <dbReference type="ARBA" id="ARBA00010394"/>
    </source>
</evidence>
<dbReference type="AlphaFoldDB" id="Q23MD9"/>
<dbReference type="KEGG" id="tet:TTHERM_00621200"/>
<proteinExistence type="inferred from homology"/>
<dbReference type="InterPro" id="IPR011989">
    <property type="entry name" value="ARM-like"/>
</dbReference>
<dbReference type="PANTHER" id="PTHR23316">
    <property type="entry name" value="IMPORTIN ALPHA"/>
    <property type="match status" value="1"/>
</dbReference>